<evidence type="ECO:0000256" key="4">
    <source>
        <dbReference type="ARBA" id="ARBA00022741"/>
    </source>
</evidence>
<dbReference type="SUPFAM" id="SSF55874">
    <property type="entry name" value="ATPase domain of HSP90 chaperone/DNA topoisomerase II/histidine kinase"/>
    <property type="match status" value="1"/>
</dbReference>
<dbReference type="PANTHER" id="PTHR44936:SF10">
    <property type="entry name" value="SENSOR PROTEIN RSTB"/>
    <property type="match status" value="1"/>
</dbReference>
<evidence type="ECO:0000256" key="3">
    <source>
        <dbReference type="ARBA" id="ARBA00022679"/>
    </source>
</evidence>
<dbReference type="EC" id="2.7.13.3" evidence="2"/>
<dbReference type="AlphaFoldDB" id="A0ABD6D3I2"/>
<dbReference type="SUPFAM" id="SSF55785">
    <property type="entry name" value="PYP-like sensor domain (PAS domain)"/>
    <property type="match status" value="1"/>
</dbReference>
<dbReference type="InterPro" id="IPR004358">
    <property type="entry name" value="Sig_transdc_His_kin-like_C"/>
</dbReference>
<comment type="caution">
    <text evidence="9">The sequence shown here is derived from an EMBL/GenBank/DDBJ whole genome shotgun (WGS) entry which is preliminary data.</text>
</comment>
<keyword evidence="5" id="KW-0418">Kinase</keyword>
<evidence type="ECO:0000259" key="8">
    <source>
        <dbReference type="PROSITE" id="PS50112"/>
    </source>
</evidence>
<proteinExistence type="predicted"/>
<gene>
    <name evidence="9" type="ORF">ACFSBW_01810</name>
</gene>
<dbReference type="NCBIfam" id="TIGR00229">
    <property type="entry name" value="sensory_box"/>
    <property type="match status" value="1"/>
</dbReference>
<dbReference type="InterPro" id="IPR003594">
    <property type="entry name" value="HATPase_dom"/>
</dbReference>
<dbReference type="Pfam" id="PF08448">
    <property type="entry name" value="PAS_4"/>
    <property type="match status" value="1"/>
</dbReference>
<keyword evidence="3" id="KW-0808">Transferase</keyword>
<feature type="domain" description="Histidine kinase" evidence="7">
    <location>
        <begin position="309"/>
        <end position="521"/>
    </location>
</feature>
<dbReference type="InterPro" id="IPR005467">
    <property type="entry name" value="His_kinase_dom"/>
</dbReference>
<dbReference type="InterPro" id="IPR035965">
    <property type="entry name" value="PAS-like_dom_sf"/>
</dbReference>
<dbReference type="RefSeq" id="WP_256394315.1">
    <property type="nucleotide sequence ID" value="NZ_JANHDJ010000001.1"/>
</dbReference>
<evidence type="ECO:0000313" key="10">
    <source>
        <dbReference type="Proteomes" id="UP001597052"/>
    </source>
</evidence>
<dbReference type="InterPro" id="IPR050980">
    <property type="entry name" value="2C_sensor_his_kinase"/>
</dbReference>
<dbReference type="SMART" id="SM00091">
    <property type="entry name" value="PAS"/>
    <property type="match status" value="1"/>
</dbReference>
<dbReference type="CDD" id="cd00130">
    <property type="entry name" value="PAS"/>
    <property type="match status" value="1"/>
</dbReference>
<dbReference type="Proteomes" id="UP001597052">
    <property type="component" value="Unassembled WGS sequence"/>
</dbReference>
<reference evidence="9 10" key="1">
    <citation type="journal article" date="2019" name="Int. J. Syst. Evol. Microbiol.">
        <title>The Global Catalogue of Microorganisms (GCM) 10K type strain sequencing project: providing services to taxonomists for standard genome sequencing and annotation.</title>
        <authorList>
            <consortium name="The Broad Institute Genomics Platform"/>
            <consortium name="The Broad Institute Genome Sequencing Center for Infectious Disease"/>
            <person name="Wu L."/>
            <person name="Ma J."/>
        </authorList>
    </citation>
    <scope>NUCLEOTIDE SEQUENCE [LARGE SCALE GENOMIC DNA]</scope>
    <source>
        <strain evidence="9 10">CGMCC 1.10593</strain>
    </source>
</reference>
<accession>A0ABD6D3I2</accession>
<protein>
    <recommendedName>
        <fullName evidence="2">histidine kinase</fullName>
        <ecNumber evidence="2">2.7.13.3</ecNumber>
    </recommendedName>
</protein>
<dbReference type="GO" id="GO:0005524">
    <property type="term" value="F:ATP binding"/>
    <property type="evidence" value="ECO:0007669"/>
    <property type="project" value="UniProtKB-KW"/>
</dbReference>
<dbReference type="InterPro" id="IPR013656">
    <property type="entry name" value="PAS_4"/>
</dbReference>
<dbReference type="SMART" id="SM00387">
    <property type="entry name" value="HATPase_c"/>
    <property type="match status" value="1"/>
</dbReference>
<dbReference type="CDD" id="cd00075">
    <property type="entry name" value="HATPase"/>
    <property type="match status" value="1"/>
</dbReference>
<dbReference type="Gene3D" id="3.30.565.10">
    <property type="entry name" value="Histidine kinase-like ATPase, C-terminal domain"/>
    <property type="match status" value="1"/>
</dbReference>
<evidence type="ECO:0000313" key="9">
    <source>
        <dbReference type="EMBL" id="MFD1640612.1"/>
    </source>
</evidence>
<evidence type="ECO:0000256" key="2">
    <source>
        <dbReference type="ARBA" id="ARBA00012438"/>
    </source>
</evidence>
<keyword evidence="4" id="KW-0547">Nucleotide-binding</keyword>
<feature type="domain" description="PAS" evidence="8">
    <location>
        <begin position="181"/>
        <end position="254"/>
    </location>
</feature>
<evidence type="ECO:0000256" key="5">
    <source>
        <dbReference type="ARBA" id="ARBA00022777"/>
    </source>
</evidence>
<evidence type="ECO:0000256" key="6">
    <source>
        <dbReference type="ARBA" id="ARBA00022840"/>
    </source>
</evidence>
<dbReference type="EMBL" id="JBHUDM010000001">
    <property type="protein sequence ID" value="MFD1640612.1"/>
    <property type="molecule type" value="Genomic_DNA"/>
</dbReference>
<keyword evidence="6 9" id="KW-0067">ATP-binding</keyword>
<dbReference type="InterPro" id="IPR036890">
    <property type="entry name" value="HATPase_C_sf"/>
</dbReference>
<sequence length="532" mass="57721">MRLIPIPFRVATGFSHRLDRAVGLGSWIGAVDRDHPRCVTDGGTDRVSRDARGNPDLDALRQSAAPYLFAVDAADQLTTLSEPLSELAAASPGQHLSALLAVPAADIGAHLRTVRQRLRKADTETVRSTGCRLRTADERREVTIEFSTPPIAEESATDRLVGTIRLAAVELGVDQPQAAAGPDRFRELFEQLPDPVAEVRFSGDEPIVTSINPAFEETFGYELAELVDEPLNEHIVPEGVDDATVLDREAASGEWTSAEIIREAADGPRLFLFRGIPFTHDGQQRGFGVYTDVTDKESQQRYHEVLNRLLRHNLRNDLNVILGLADQLTASLETAETESTAVGERLKQRALDLVETTRRARELESVIDRSETETEPIAVDELIADACESLRAEYPHADLDCTVDPSAVAVAGPALREAVVELVENAVEHTAAEPTIHVRVESRPDSGSVVITVADDGPGIPPDERDVIDGSRSITPLEHASGLGLWLAKWIAEAYGGEIAFVGPDRELGGAAVELRVRQADASAADRLPETE</sequence>
<dbReference type="GO" id="GO:0004673">
    <property type="term" value="F:protein histidine kinase activity"/>
    <property type="evidence" value="ECO:0007669"/>
    <property type="project" value="UniProtKB-EC"/>
</dbReference>
<comment type="catalytic activity">
    <reaction evidence="1">
        <text>ATP + protein L-histidine = ADP + protein N-phospho-L-histidine.</text>
        <dbReference type="EC" id="2.7.13.3"/>
    </reaction>
</comment>
<dbReference type="PRINTS" id="PR00344">
    <property type="entry name" value="BCTRLSENSOR"/>
</dbReference>
<name>A0ABD6D3I2_9EURY</name>
<dbReference type="PANTHER" id="PTHR44936">
    <property type="entry name" value="SENSOR PROTEIN CREC"/>
    <property type="match status" value="1"/>
</dbReference>
<evidence type="ECO:0000256" key="1">
    <source>
        <dbReference type="ARBA" id="ARBA00000085"/>
    </source>
</evidence>
<organism evidence="9 10">
    <name type="scientific">Halohasta litorea</name>
    <dbReference type="NCBI Taxonomy" id="869891"/>
    <lineage>
        <taxon>Archaea</taxon>
        <taxon>Methanobacteriati</taxon>
        <taxon>Methanobacteriota</taxon>
        <taxon>Stenosarchaea group</taxon>
        <taxon>Halobacteria</taxon>
        <taxon>Halobacteriales</taxon>
        <taxon>Haloferacaceae</taxon>
        <taxon>Halohasta</taxon>
    </lineage>
</organism>
<evidence type="ECO:0000259" key="7">
    <source>
        <dbReference type="PROSITE" id="PS50109"/>
    </source>
</evidence>
<dbReference type="InterPro" id="IPR000014">
    <property type="entry name" value="PAS"/>
</dbReference>
<dbReference type="PROSITE" id="PS50112">
    <property type="entry name" value="PAS"/>
    <property type="match status" value="1"/>
</dbReference>
<dbReference type="PROSITE" id="PS50109">
    <property type="entry name" value="HIS_KIN"/>
    <property type="match status" value="1"/>
</dbReference>
<dbReference type="Pfam" id="PF02518">
    <property type="entry name" value="HATPase_c"/>
    <property type="match status" value="1"/>
</dbReference>
<dbReference type="Gene3D" id="3.30.450.20">
    <property type="entry name" value="PAS domain"/>
    <property type="match status" value="1"/>
</dbReference>
<keyword evidence="10" id="KW-1185">Reference proteome</keyword>